<sequence>MRKLIAAFSIALLSGIGVAQAGCPSPTDKFVLYPPDFAFYPESLIKAYKEALKENEELKLKLQKCQEELVLLRAKEKELRQRYGDLSSEVQKLRQQIAEIEALQQRLAELQREAQSKLSSCEEMLRRWQSLPKTYKVKKGDTLWGIASKDYIYGDPWQWPLIYKANRDKIRNPHLIFPKQKLKIPRDITCKDIIEARREALRTPPPPRVKPKKVGPVKAEEVPQSATDYFLCKGCKK</sequence>
<dbReference type="SMART" id="SM00257">
    <property type="entry name" value="LysM"/>
    <property type="match status" value="1"/>
</dbReference>
<gene>
    <name evidence="4" type="ORF">C7457_0579</name>
</gene>
<accession>A0A420W8Q1</accession>
<dbReference type="PANTHER" id="PTHR34700:SF4">
    <property type="entry name" value="PHAGE-LIKE ELEMENT PBSX PROTEIN XKDP"/>
    <property type="match status" value="1"/>
</dbReference>
<organism evidence="4 5">
    <name type="scientific">Thermovibrio guaymasensis</name>
    <dbReference type="NCBI Taxonomy" id="240167"/>
    <lineage>
        <taxon>Bacteria</taxon>
        <taxon>Pseudomonadati</taxon>
        <taxon>Aquificota</taxon>
        <taxon>Aquificia</taxon>
        <taxon>Desulfurobacteriales</taxon>
        <taxon>Desulfurobacteriaceae</taxon>
        <taxon>Thermovibrio</taxon>
    </lineage>
</organism>
<dbReference type="OrthoDB" id="9783944at2"/>
<reference evidence="4 5" key="1">
    <citation type="submission" date="2018-10" db="EMBL/GenBank/DDBJ databases">
        <title>Genomic Encyclopedia of Type Strains, Phase IV (KMG-IV): sequencing the most valuable type-strain genomes for metagenomic binning, comparative biology and taxonomic classification.</title>
        <authorList>
            <person name="Goeker M."/>
        </authorList>
    </citation>
    <scope>NUCLEOTIDE SEQUENCE [LARGE SCALE GENOMIC DNA]</scope>
    <source>
        <strain evidence="4 5">DSM 15521</strain>
    </source>
</reference>
<protein>
    <submittedName>
        <fullName evidence="4">LysM domain-containing protein</fullName>
    </submittedName>
</protein>
<dbReference type="AlphaFoldDB" id="A0A420W8Q1"/>
<evidence type="ECO:0000256" key="2">
    <source>
        <dbReference type="SAM" id="SignalP"/>
    </source>
</evidence>
<feature type="chain" id="PRO_5019105480" evidence="2">
    <location>
        <begin position="22"/>
        <end position="237"/>
    </location>
</feature>
<feature type="coiled-coil region" evidence="1">
    <location>
        <begin position="48"/>
        <end position="127"/>
    </location>
</feature>
<dbReference type="Pfam" id="PF01476">
    <property type="entry name" value="LysM"/>
    <property type="match status" value="1"/>
</dbReference>
<dbReference type="InterPro" id="IPR018392">
    <property type="entry name" value="LysM"/>
</dbReference>
<evidence type="ECO:0000313" key="5">
    <source>
        <dbReference type="Proteomes" id="UP000280881"/>
    </source>
</evidence>
<evidence type="ECO:0000256" key="1">
    <source>
        <dbReference type="SAM" id="Coils"/>
    </source>
</evidence>
<dbReference type="EMBL" id="RBIE01000001">
    <property type="protein sequence ID" value="RKQ63699.1"/>
    <property type="molecule type" value="Genomic_DNA"/>
</dbReference>
<dbReference type="InterPro" id="IPR036779">
    <property type="entry name" value="LysM_dom_sf"/>
</dbReference>
<keyword evidence="2" id="KW-0732">Signal</keyword>
<dbReference type="CDD" id="cd00118">
    <property type="entry name" value="LysM"/>
    <property type="match status" value="1"/>
</dbReference>
<dbReference type="PANTHER" id="PTHR34700">
    <property type="entry name" value="POTASSIUM BINDING PROTEIN KBP"/>
    <property type="match status" value="1"/>
</dbReference>
<evidence type="ECO:0000313" key="4">
    <source>
        <dbReference type="EMBL" id="RKQ63699.1"/>
    </source>
</evidence>
<dbReference type="RefSeq" id="WP_121169937.1">
    <property type="nucleotide sequence ID" value="NZ_RBIE01000001.1"/>
</dbReference>
<dbReference type="Proteomes" id="UP000280881">
    <property type="component" value="Unassembled WGS sequence"/>
</dbReference>
<dbReference type="InterPro" id="IPR052196">
    <property type="entry name" value="Bact_Kbp"/>
</dbReference>
<feature type="signal peptide" evidence="2">
    <location>
        <begin position="1"/>
        <end position="21"/>
    </location>
</feature>
<evidence type="ECO:0000259" key="3">
    <source>
        <dbReference type="PROSITE" id="PS51782"/>
    </source>
</evidence>
<proteinExistence type="predicted"/>
<feature type="domain" description="LysM" evidence="3">
    <location>
        <begin position="133"/>
        <end position="184"/>
    </location>
</feature>
<dbReference type="SUPFAM" id="SSF54106">
    <property type="entry name" value="LysM domain"/>
    <property type="match status" value="1"/>
</dbReference>
<name>A0A420W8Q1_9BACT</name>
<dbReference type="Gene3D" id="3.10.350.10">
    <property type="entry name" value="LysM domain"/>
    <property type="match status" value="1"/>
</dbReference>
<keyword evidence="5" id="KW-1185">Reference proteome</keyword>
<comment type="caution">
    <text evidence="4">The sequence shown here is derived from an EMBL/GenBank/DDBJ whole genome shotgun (WGS) entry which is preliminary data.</text>
</comment>
<dbReference type="PROSITE" id="PS51782">
    <property type="entry name" value="LYSM"/>
    <property type="match status" value="1"/>
</dbReference>
<keyword evidence="1" id="KW-0175">Coiled coil</keyword>